<feature type="coiled-coil region" evidence="5">
    <location>
        <begin position="30"/>
        <end position="57"/>
    </location>
</feature>
<feature type="compositionally biased region" description="Basic and acidic residues" evidence="6">
    <location>
        <begin position="381"/>
        <end position="392"/>
    </location>
</feature>
<comment type="caution">
    <text evidence="7">The sequence shown here is derived from an EMBL/GenBank/DDBJ whole genome shotgun (WGS) entry which is preliminary data.</text>
</comment>
<evidence type="ECO:0000313" key="8">
    <source>
        <dbReference type="Proteomes" id="UP000784435"/>
    </source>
</evidence>
<protein>
    <submittedName>
        <fullName evidence="7">DNA recombination protein RmuC</fullName>
    </submittedName>
</protein>
<gene>
    <name evidence="7" type="ORF">K8V08_04630</name>
</gene>
<keyword evidence="4" id="KW-0233">DNA recombination</keyword>
<comment type="similarity">
    <text evidence="2">Belongs to the RmuC family.</text>
</comment>
<reference evidence="7" key="1">
    <citation type="journal article" date="2021" name="PeerJ">
        <title>Extensive microbial diversity within the chicken gut microbiome revealed by metagenomics and culture.</title>
        <authorList>
            <person name="Gilroy R."/>
            <person name="Ravi A."/>
            <person name="Getino M."/>
            <person name="Pursley I."/>
            <person name="Horton D.L."/>
            <person name="Alikhan N.F."/>
            <person name="Baker D."/>
            <person name="Gharbi K."/>
            <person name="Hall N."/>
            <person name="Watson M."/>
            <person name="Adriaenssens E.M."/>
            <person name="Foster-Nyarko E."/>
            <person name="Jarju S."/>
            <person name="Secka A."/>
            <person name="Antonio M."/>
            <person name="Oren A."/>
            <person name="Chaudhuri R.R."/>
            <person name="La Ragione R."/>
            <person name="Hildebrand F."/>
            <person name="Pallen M.J."/>
        </authorList>
    </citation>
    <scope>NUCLEOTIDE SEQUENCE</scope>
    <source>
        <strain evidence="7">ChiGjej5B5-7349</strain>
    </source>
</reference>
<dbReference type="Proteomes" id="UP000784435">
    <property type="component" value="Unassembled WGS sequence"/>
</dbReference>
<feature type="compositionally biased region" description="Low complexity" evidence="6">
    <location>
        <begin position="194"/>
        <end position="206"/>
    </location>
</feature>
<feature type="region of interest" description="Disordered" evidence="6">
    <location>
        <begin position="190"/>
        <end position="212"/>
    </location>
</feature>
<evidence type="ECO:0000256" key="4">
    <source>
        <dbReference type="ARBA" id="ARBA00023172"/>
    </source>
</evidence>
<reference evidence="7" key="2">
    <citation type="submission" date="2021-09" db="EMBL/GenBank/DDBJ databases">
        <authorList>
            <person name="Gilroy R."/>
        </authorList>
    </citation>
    <scope>NUCLEOTIDE SEQUENCE</scope>
    <source>
        <strain evidence="7">ChiGjej5B5-7349</strain>
    </source>
</reference>
<dbReference type="Pfam" id="PF02646">
    <property type="entry name" value="RmuC"/>
    <property type="match status" value="1"/>
</dbReference>
<name>A0A921MD84_9MICO</name>
<keyword evidence="3 5" id="KW-0175">Coiled coil</keyword>
<sequence>MEAITLTGSLILVLAIGLALGWWLGGTRARAQSQERLVRAETTAQILSQRTEALEADAQVAGELTAAVGPLTSTVRALTQQVTGQDRQQTARLAGLDEQLRQLAVQNQRLQSSTHGLLTALSSDSGRGDWGEVQLRRIVELAGMTEHIDFDVQVTASTDAGRIRPDMVVLLPGDARIVIDAKAPLSGLEADRNASTATSASSQDAESANDRATAQVRAVRRHVTALSKKSYWQAFTPAPRFVVCFLPSDGLLTLAGQKDPGLIDDALSAGVILASPSTLLGLLKTVALNWQQAELSNSAHQILDLGRELHDRVVTLTEHLIRMGASLDRSVEDYNRLVGSLESRFLPTARRLSSIGVSDSALSDPHEISSRTRGLTAREFASSDRPDERSQM</sequence>
<evidence type="ECO:0000256" key="5">
    <source>
        <dbReference type="SAM" id="Coils"/>
    </source>
</evidence>
<feature type="region of interest" description="Disordered" evidence="6">
    <location>
        <begin position="359"/>
        <end position="392"/>
    </location>
</feature>
<dbReference type="InterPro" id="IPR003798">
    <property type="entry name" value="DNA_recombination_RmuC"/>
</dbReference>
<evidence type="ECO:0000313" key="7">
    <source>
        <dbReference type="EMBL" id="HJG79681.1"/>
    </source>
</evidence>
<evidence type="ECO:0000256" key="2">
    <source>
        <dbReference type="ARBA" id="ARBA00009840"/>
    </source>
</evidence>
<organism evidence="7 8">
    <name type="scientific">Brevibacterium senegalense</name>
    <dbReference type="NCBI Taxonomy" id="1033736"/>
    <lineage>
        <taxon>Bacteria</taxon>
        <taxon>Bacillati</taxon>
        <taxon>Actinomycetota</taxon>
        <taxon>Actinomycetes</taxon>
        <taxon>Micrococcales</taxon>
        <taxon>Brevibacteriaceae</taxon>
        <taxon>Brevibacterium</taxon>
    </lineage>
</organism>
<dbReference type="PANTHER" id="PTHR30563:SF0">
    <property type="entry name" value="DNA RECOMBINATION PROTEIN RMUC"/>
    <property type="match status" value="1"/>
</dbReference>
<dbReference type="EMBL" id="DYUK01000095">
    <property type="protein sequence ID" value="HJG79681.1"/>
    <property type="molecule type" value="Genomic_DNA"/>
</dbReference>
<evidence type="ECO:0000256" key="1">
    <source>
        <dbReference type="ARBA" id="ARBA00003416"/>
    </source>
</evidence>
<dbReference type="AlphaFoldDB" id="A0A921MD84"/>
<accession>A0A921MD84</accession>
<dbReference type="GO" id="GO:0006310">
    <property type="term" value="P:DNA recombination"/>
    <property type="evidence" value="ECO:0007669"/>
    <property type="project" value="UniProtKB-KW"/>
</dbReference>
<evidence type="ECO:0000256" key="3">
    <source>
        <dbReference type="ARBA" id="ARBA00023054"/>
    </source>
</evidence>
<comment type="function">
    <text evidence="1">Involved in DNA recombination.</text>
</comment>
<proteinExistence type="inferred from homology"/>
<evidence type="ECO:0000256" key="6">
    <source>
        <dbReference type="SAM" id="MobiDB-lite"/>
    </source>
</evidence>
<dbReference type="PANTHER" id="PTHR30563">
    <property type="entry name" value="DNA RECOMBINATION PROTEIN RMUC"/>
    <property type="match status" value="1"/>
</dbReference>